<reference evidence="1 2" key="1">
    <citation type="journal article" date="2008" name="J. Bacteriol.">
        <title>Insights into plant cell wall degradation from the genome sequence of the soil bacterium Cellvibrio japonicus.</title>
        <authorList>
            <person name="Deboy R.T."/>
            <person name="Mongodin E.F."/>
            <person name="Fouts D.E."/>
            <person name="Tailford L.E."/>
            <person name="Khouri H."/>
            <person name="Emerson J.B."/>
            <person name="Mohamoud Y."/>
            <person name="Watkins K."/>
            <person name="Henrissat B."/>
            <person name="Gilbert H.J."/>
            <person name="Nelson K.E."/>
        </authorList>
    </citation>
    <scope>NUCLEOTIDE SEQUENCE [LARGE SCALE GENOMIC DNA]</scope>
    <source>
        <strain evidence="1 2">Ueda107</strain>
    </source>
</reference>
<dbReference type="AlphaFoldDB" id="B3PJP1"/>
<name>B3PJP1_CELJU</name>
<proteinExistence type="predicted"/>
<gene>
    <name evidence="1" type="ordered locus">CJA_0649</name>
</gene>
<sequence>MALTGLYTGLWEAAHLTPDLCDGAISSELGWQ</sequence>
<protein>
    <submittedName>
        <fullName evidence="1">Uncharacterized protein</fullName>
    </submittedName>
</protein>
<accession>B3PJP1</accession>
<organism evidence="1 2">
    <name type="scientific">Cellvibrio japonicus (strain Ueda107)</name>
    <name type="common">Pseudomonas fluorescens subsp. cellulosa</name>
    <dbReference type="NCBI Taxonomy" id="498211"/>
    <lineage>
        <taxon>Bacteria</taxon>
        <taxon>Pseudomonadati</taxon>
        <taxon>Pseudomonadota</taxon>
        <taxon>Gammaproteobacteria</taxon>
        <taxon>Cellvibrionales</taxon>
        <taxon>Cellvibrionaceae</taxon>
        <taxon>Cellvibrio</taxon>
    </lineage>
</organism>
<evidence type="ECO:0000313" key="1">
    <source>
        <dbReference type="EMBL" id="ACE84689.1"/>
    </source>
</evidence>
<dbReference type="Proteomes" id="UP000001036">
    <property type="component" value="Chromosome"/>
</dbReference>
<dbReference type="EMBL" id="CP000934">
    <property type="protein sequence ID" value="ACE84689.1"/>
    <property type="molecule type" value="Genomic_DNA"/>
</dbReference>
<evidence type="ECO:0000313" key="2">
    <source>
        <dbReference type="Proteomes" id="UP000001036"/>
    </source>
</evidence>
<dbReference type="KEGG" id="cja:CJA_0649"/>
<keyword evidence="2" id="KW-1185">Reference proteome</keyword>
<dbReference type="HOGENOM" id="CLU_3388696_0_0_6"/>
<dbReference type="STRING" id="498211.CJA_0649"/>